<dbReference type="OrthoDB" id="16510at2759"/>
<dbReference type="GO" id="GO:0034975">
    <property type="term" value="P:protein folding in endoplasmic reticulum"/>
    <property type="evidence" value="ECO:0007669"/>
    <property type="project" value="TreeGrafter"/>
</dbReference>
<keyword evidence="10" id="KW-1185">Reference proteome</keyword>
<evidence type="ECO:0000313" key="10">
    <source>
        <dbReference type="Proteomes" id="UP000780801"/>
    </source>
</evidence>
<proteinExistence type="inferred from homology"/>
<dbReference type="AlphaFoldDB" id="A0A9P6FS86"/>
<evidence type="ECO:0000256" key="1">
    <source>
        <dbReference type="ARBA" id="ARBA00004477"/>
    </source>
</evidence>
<evidence type="ECO:0000256" key="5">
    <source>
        <dbReference type="ARBA" id="ARBA00022824"/>
    </source>
</evidence>
<evidence type="ECO:0000256" key="3">
    <source>
        <dbReference type="ARBA" id="ARBA00020827"/>
    </source>
</evidence>
<accession>A0A9P6FS86</accession>
<keyword evidence="7 8" id="KW-0472">Membrane</keyword>
<dbReference type="Pfam" id="PF07019">
    <property type="entry name" value="EMC6"/>
    <property type="match status" value="1"/>
</dbReference>
<evidence type="ECO:0000256" key="6">
    <source>
        <dbReference type="ARBA" id="ARBA00022989"/>
    </source>
</evidence>
<dbReference type="PANTHER" id="PTHR20994">
    <property type="entry name" value="ER MEMBRANE PROTEIN COMPLEX SUBUNIT 6"/>
    <property type="match status" value="1"/>
</dbReference>
<reference evidence="9" key="1">
    <citation type="journal article" date="2020" name="Fungal Divers.">
        <title>Resolving the Mortierellaceae phylogeny through synthesis of multi-gene phylogenetics and phylogenomics.</title>
        <authorList>
            <person name="Vandepol N."/>
            <person name="Liber J."/>
            <person name="Desiro A."/>
            <person name="Na H."/>
            <person name="Kennedy M."/>
            <person name="Barry K."/>
            <person name="Grigoriev I.V."/>
            <person name="Miller A.N."/>
            <person name="O'Donnell K."/>
            <person name="Stajich J.E."/>
            <person name="Bonito G."/>
        </authorList>
    </citation>
    <scope>NUCLEOTIDE SEQUENCE</scope>
    <source>
        <strain evidence="9">KOD1015</strain>
    </source>
</reference>
<evidence type="ECO:0000256" key="8">
    <source>
        <dbReference type="SAM" id="Phobius"/>
    </source>
</evidence>
<dbReference type="InterPro" id="IPR029008">
    <property type="entry name" value="EMC6-like"/>
</dbReference>
<evidence type="ECO:0000313" key="9">
    <source>
        <dbReference type="EMBL" id="KAF9579785.1"/>
    </source>
</evidence>
<dbReference type="GO" id="GO:0000045">
    <property type="term" value="P:autophagosome assembly"/>
    <property type="evidence" value="ECO:0007669"/>
    <property type="project" value="TreeGrafter"/>
</dbReference>
<name>A0A9P6FS86_9FUNG</name>
<organism evidence="9 10">
    <name type="scientific">Lunasporangiospora selenospora</name>
    <dbReference type="NCBI Taxonomy" id="979761"/>
    <lineage>
        <taxon>Eukaryota</taxon>
        <taxon>Fungi</taxon>
        <taxon>Fungi incertae sedis</taxon>
        <taxon>Mucoromycota</taxon>
        <taxon>Mortierellomycotina</taxon>
        <taxon>Mortierellomycetes</taxon>
        <taxon>Mortierellales</taxon>
        <taxon>Mortierellaceae</taxon>
        <taxon>Lunasporangiospora</taxon>
    </lineage>
</organism>
<evidence type="ECO:0000256" key="2">
    <source>
        <dbReference type="ARBA" id="ARBA00009436"/>
    </source>
</evidence>
<evidence type="ECO:0000256" key="4">
    <source>
        <dbReference type="ARBA" id="ARBA00022692"/>
    </source>
</evidence>
<protein>
    <recommendedName>
        <fullName evidence="3">ER membrane protein complex subunit 6</fullName>
    </recommendedName>
</protein>
<comment type="subcellular location">
    <subcellularLocation>
        <location evidence="1">Endoplasmic reticulum membrane</location>
        <topology evidence="1">Multi-pass membrane protein</topology>
    </subcellularLocation>
</comment>
<dbReference type="Proteomes" id="UP000780801">
    <property type="component" value="Unassembled WGS sequence"/>
</dbReference>
<dbReference type="GO" id="GO:0072546">
    <property type="term" value="C:EMC complex"/>
    <property type="evidence" value="ECO:0007669"/>
    <property type="project" value="InterPro"/>
</dbReference>
<dbReference type="EMBL" id="JAABOA010002499">
    <property type="protein sequence ID" value="KAF9579785.1"/>
    <property type="molecule type" value="Genomic_DNA"/>
</dbReference>
<feature type="transmembrane region" description="Helical" evidence="8">
    <location>
        <begin position="51"/>
        <end position="68"/>
    </location>
</feature>
<gene>
    <name evidence="9" type="primary">EMC6</name>
    <name evidence="9" type="ORF">BGW38_003814</name>
</gene>
<keyword evidence="6 8" id="KW-1133">Transmembrane helix</keyword>
<sequence length="111" mass="12437">MSSQQLNPEDALYVDMFIAKNSQTINFMRSSYSAILGFAAGTLGLTNWSGFIFYLIGSIFMSLLILMVKAKGNPKIFFRKPFEAVTEGISGGLLSYILFWTLLYGIIHVYD</sequence>
<keyword evidence="5" id="KW-0256">Endoplasmic reticulum</keyword>
<feature type="transmembrane region" description="Helical" evidence="8">
    <location>
        <begin position="89"/>
        <end position="110"/>
    </location>
</feature>
<evidence type="ECO:0000256" key="7">
    <source>
        <dbReference type="ARBA" id="ARBA00023136"/>
    </source>
</evidence>
<dbReference type="InterPro" id="IPR008504">
    <property type="entry name" value="Emc6"/>
</dbReference>
<keyword evidence="4 8" id="KW-0812">Transmembrane</keyword>
<dbReference type="PANTHER" id="PTHR20994:SF0">
    <property type="entry name" value="ER MEMBRANE PROTEIN COMPLEX SUBUNIT 6"/>
    <property type="match status" value="1"/>
</dbReference>
<comment type="similarity">
    <text evidence="2">Belongs to the EMC6 family.</text>
</comment>
<comment type="caution">
    <text evidence="9">The sequence shown here is derived from an EMBL/GenBank/DDBJ whole genome shotgun (WGS) entry which is preliminary data.</text>
</comment>